<proteinExistence type="predicted"/>
<comment type="caution">
    <text evidence="1">The sequence shown here is derived from an EMBL/GenBank/DDBJ whole genome shotgun (WGS) entry which is preliminary data.</text>
</comment>
<dbReference type="RefSeq" id="WP_136598648.1">
    <property type="nucleotide sequence ID" value="NZ_STGV01000003.1"/>
</dbReference>
<dbReference type="OrthoDB" id="7451512at2"/>
<dbReference type="EMBL" id="STGV01000003">
    <property type="protein sequence ID" value="THV23206.1"/>
    <property type="molecule type" value="Genomic_DNA"/>
</dbReference>
<gene>
    <name evidence="1" type="ORF">FAA97_11405</name>
</gene>
<organism evidence="1 2">
    <name type="scientific">Peteryoungia ipomoeae</name>
    <dbReference type="NCBI Taxonomy" id="1210932"/>
    <lineage>
        <taxon>Bacteria</taxon>
        <taxon>Pseudomonadati</taxon>
        <taxon>Pseudomonadota</taxon>
        <taxon>Alphaproteobacteria</taxon>
        <taxon>Hyphomicrobiales</taxon>
        <taxon>Rhizobiaceae</taxon>
        <taxon>Peteryoungia</taxon>
    </lineage>
</organism>
<keyword evidence="2" id="KW-1185">Reference proteome</keyword>
<protein>
    <submittedName>
        <fullName evidence="1">Uncharacterized protein</fullName>
    </submittedName>
</protein>
<name>A0A4V6T673_9HYPH</name>
<dbReference type="Proteomes" id="UP000308828">
    <property type="component" value="Unassembled WGS sequence"/>
</dbReference>
<dbReference type="InterPro" id="IPR045397">
    <property type="entry name" value="TumE-like"/>
</dbReference>
<accession>A0A4V6T673</accession>
<dbReference type="Pfam" id="PF20126">
    <property type="entry name" value="TumE"/>
    <property type="match status" value="1"/>
</dbReference>
<dbReference type="AlphaFoldDB" id="A0A4V6T673"/>
<evidence type="ECO:0000313" key="1">
    <source>
        <dbReference type="EMBL" id="THV23206.1"/>
    </source>
</evidence>
<evidence type="ECO:0000313" key="2">
    <source>
        <dbReference type="Proteomes" id="UP000308828"/>
    </source>
</evidence>
<sequence>MAKATLIRRMRSFVRDEVFVEILIWQVPVALRGSRHAFKCSLALVADRRCVLRYDNEARKGDHRHWGEAEESYAFSGMDQLISDFLDDVKGWLDDNPQGED</sequence>
<reference evidence="1 2" key="1">
    <citation type="submission" date="2019-04" db="EMBL/GenBank/DDBJ databases">
        <title>Genome sequence of strain shin9-1.</title>
        <authorList>
            <person name="Gao J."/>
            <person name="Sun J."/>
        </authorList>
    </citation>
    <scope>NUCLEOTIDE SEQUENCE [LARGE SCALE GENOMIC DNA]</scope>
    <source>
        <strain evidence="2">shin9-1</strain>
    </source>
</reference>